<keyword evidence="4" id="KW-0539">Nucleus</keyword>
<sequence>MDMDRYPTELRVLAVDDDRSGLRLLQQQLHLCNYNNVTTVTDAATAWDMLRERKGMDDQFDLVISDIFMVDGGIDGLKLLEHVSLEMDIPPYTHEADFLCYWFVVSMLSTNDDKETMVKGIKNGACDYLVKPACLDQLRNIWMHVARNKMKNAGNNVRSGKDGAGHKLRSADGENSEDGANHTKKYSKKNKKYEAVPMNILKEMNVDGLTRDCVASHLQKYRIYLRKLNDGMIIPESSQHQKELGRFEPSPPIVGASSSSDPFAKMSSPSALGMHSVLPTQSAQHMSIQENLGISLQQDTQPDAHGVNLPKDVVSRNSFATVLSGGMSSASQCFPSTGSCATSGSSWASISNDSLHLGTSMRIPSSSRASYASLLRGKMVDASRGIPFDVDNFFEEVMPAHPSHVPLQSRELVIQPSVDQIQSSSAGLYNQLAPSNHLPLQPPELVHQPSIQFQSSPIGQFNQVATESHHFSGNSNSGSSWRIGVPSRYSDIGHIAGMSISPTQRNNIIMNQASRHVNSSDQVSTFGNEYHNQMSGFMGTTTPMVGFSEQTTINSGSNTSYSVMPIGTMPNLLIGNSVMPNHMPNGGGATGIFPEDGTVNQQFTGVGDQVNNSNELPRRTSATQDGAINEWDGFLSQWMFL</sequence>
<dbReference type="InterPro" id="IPR045279">
    <property type="entry name" value="ARR-like"/>
</dbReference>
<dbReference type="GO" id="GO:0003677">
    <property type="term" value="F:DNA binding"/>
    <property type="evidence" value="ECO:0007669"/>
    <property type="project" value="InterPro"/>
</dbReference>
<accession>A0A835BEV8</accession>
<dbReference type="Pfam" id="PF00072">
    <property type="entry name" value="Response_reg"/>
    <property type="match status" value="1"/>
</dbReference>
<feature type="region of interest" description="Disordered" evidence="6">
    <location>
        <begin position="239"/>
        <end position="272"/>
    </location>
</feature>
<feature type="region of interest" description="Disordered" evidence="6">
    <location>
        <begin position="153"/>
        <end position="188"/>
    </location>
</feature>
<protein>
    <recommendedName>
        <fullName evidence="7">Response regulatory domain-containing protein</fullName>
    </recommendedName>
</protein>
<dbReference type="PANTHER" id="PTHR43874">
    <property type="entry name" value="TWO-COMPONENT RESPONSE REGULATOR"/>
    <property type="match status" value="1"/>
</dbReference>
<comment type="caution">
    <text evidence="8">The sequence shown here is derived from an EMBL/GenBank/DDBJ whole genome shotgun (WGS) entry which is preliminary data.</text>
</comment>
<keyword evidence="2" id="KW-0805">Transcription regulation</keyword>
<evidence type="ECO:0000313" key="9">
    <source>
        <dbReference type="Proteomes" id="UP000636709"/>
    </source>
</evidence>
<name>A0A835BEV8_9POAL</name>
<dbReference type="Proteomes" id="UP000636709">
    <property type="component" value="Unassembled WGS sequence"/>
</dbReference>
<dbReference type="AlphaFoldDB" id="A0A835BEV8"/>
<dbReference type="PROSITE" id="PS50110">
    <property type="entry name" value="RESPONSE_REGULATORY"/>
    <property type="match status" value="1"/>
</dbReference>
<dbReference type="Gene3D" id="3.40.50.2300">
    <property type="match status" value="1"/>
</dbReference>
<proteinExistence type="predicted"/>
<dbReference type="SMART" id="SM00448">
    <property type="entry name" value="REC"/>
    <property type="match status" value="1"/>
</dbReference>
<keyword evidence="3" id="KW-0804">Transcription</keyword>
<organism evidence="8 9">
    <name type="scientific">Digitaria exilis</name>
    <dbReference type="NCBI Taxonomy" id="1010633"/>
    <lineage>
        <taxon>Eukaryota</taxon>
        <taxon>Viridiplantae</taxon>
        <taxon>Streptophyta</taxon>
        <taxon>Embryophyta</taxon>
        <taxon>Tracheophyta</taxon>
        <taxon>Spermatophyta</taxon>
        <taxon>Magnoliopsida</taxon>
        <taxon>Liliopsida</taxon>
        <taxon>Poales</taxon>
        <taxon>Poaceae</taxon>
        <taxon>PACMAD clade</taxon>
        <taxon>Panicoideae</taxon>
        <taxon>Panicodae</taxon>
        <taxon>Paniceae</taxon>
        <taxon>Anthephorinae</taxon>
        <taxon>Digitaria</taxon>
    </lineage>
</organism>
<dbReference type="Gene3D" id="1.10.10.60">
    <property type="entry name" value="Homeodomain-like"/>
    <property type="match status" value="1"/>
</dbReference>
<evidence type="ECO:0000256" key="1">
    <source>
        <dbReference type="ARBA" id="ARBA00023012"/>
    </source>
</evidence>
<dbReference type="CDD" id="cd17584">
    <property type="entry name" value="REC_typeB_ARR-like"/>
    <property type="match status" value="1"/>
</dbReference>
<dbReference type="PANTHER" id="PTHR43874:SF116">
    <property type="entry name" value="RESPONSE REGULATORY DOMAIN-CONTAINING PROTEIN"/>
    <property type="match status" value="1"/>
</dbReference>
<keyword evidence="1" id="KW-0902">Two-component regulatory system</keyword>
<evidence type="ECO:0000256" key="4">
    <source>
        <dbReference type="ARBA" id="ARBA00023242"/>
    </source>
</evidence>
<gene>
    <name evidence="8" type="ORF">HU200_042841</name>
</gene>
<dbReference type="SUPFAM" id="SSF46689">
    <property type="entry name" value="Homeodomain-like"/>
    <property type="match status" value="1"/>
</dbReference>
<dbReference type="InterPro" id="IPR006447">
    <property type="entry name" value="Myb_dom_plants"/>
</dbReference>
<dbReference type="NCBIfam" id="TIGR01557">
    <property type="entry name" value="myb_SHAQKYF"/>
    <property type="match status" value="1"/>
</dbReference>
<dbReference type="SUPFAM" id="SSF52172">
    <property type="entry name" value="CheY-like"/>
    <property type="match status" value="1"/>
</dbReference>
<reference evidence="8" key="1">
    <citation type="submission" date="2020-07" db="EMBL/GenBank/DDBJ databases">
        <title>Genome sequence and genetic diversity analysis of an under-domesticated orphan crop, white fonio (Digitaria exilis).</title>
        <authorList>
            <person name="Bennetzen J.L."/>
            <person name="Chen S."/>
            <person name="Ma X."/>
            <person name="Wang X."/>
            <person name="Yssel A.E.J."/>
            <person name="Chaluvadi S.R."/>
            <person name="Johnson M."/>
            <person name="Gangashetty P."/>
            <person name="Hamidou F."/>
            <person name="Sanogo M.D."/>
            <person name="Zwaenepoel A."/>
            <person name="Wallace J."/>
            <person name="Van De Peer Y."/>
            <person name="Van Deynze A."/>
        </authorList>
    </citation>
    <scope>NUCLEOTIDE SEQUENCE</scope>
    <source>
        <tissue evidence="8">Leaves</tissue>
    </source>
</reference>
<evidence type="ECO:0000256" key="5">
    <source>
        <dbReference type="PROSITE-ProRule" id="PRU00169"/>
    </source>
</evidence>
<feature type="domain" description="Response regulatory" evidence="7">
    <location>
        <begin position="11"/>
        <end position="146"/>
    </location>
</feature>
<evidence type="ECO:0000256" key="3">
    <source>
        <dbReference type="ARBA" id="ARBA00023163"/>
    </source>
</evidence>
<keyword evidence="9" id="KW-1185">Reference proteome</keyword>
<dbReference type="GO" id="GO:0000160">
    <property type="term" value="P:phosphorelay signal transduction system"/>
    <property type="evidence" value="ECO:0007669"/>
    <property type="project" value="UniProtKB-KW"/>
</dbReference>
<evidence type="ECO:0000256" key="2">
    <source>
        <dbReference type="ARBA" id="ARBA00023015"/>
    </source>
</evidence>
<evidence type="ECO:0000256" key="6">
    <source>
        <dbReference type="SAM" id="MobiDB-lite"/>
    </source>
</evidence>
<feature type="compositionally biased region" description="Basic and acidic residues" evidence="6">
    <location>
        <begin position="159"/>
        <end position="172"/>
    </location>
</feature>
<dbReference type="OrthoDB" id="623710at2759"/>
<dbReference type="GO" id="GO:0009736">
    <property type="term" value="P:cytokinin-activated signaling pathway"/>
    <property type="evidence" value="ECO:0007669"/>
    <property type="project" value="InterPro"/>
</dbReference>
<feature type="modified residue" description="4-aspartylphosphate" evidence="5">
    <location>
        <position position="66"/>
    </location>
</feature>
<evidence type="ECO:0000259" key="7">
    <source>
        <dbReference type="PROSITE" id="PS50110"/>
    </source>
</evidence>
<dbReference type="InterPro" id="IPR009057">
    <property type="entry name" value="Homeodomain-like_sf"/>
</dbReference>
<evidence type="ECO:0000313" key="8">
    <source>
        <dbReference type="EMBL" id="KAF8687176.1"/>
    </source>
</evidence>
<dbReference type="InterPro" id="IPR001789">
    <property type="entry name" value="Sig_transdc_resp-reg_receiver"/>
</dbReference>
<keyword evidence="5" id="KW-0597">Phosphoprotein</keyword>
<dbReference type="EMBL" id="JACEFO010002056">
    <property type="protein sequence ID" value="KAF8687176.1"/>
    <property type="molecule type" value="Genomic_DNA"/>
</dbReference>
<dbReference type="InterPro" id="IPR011006">
    <property type="entry name" value="CheY-like_superfamily"/>
</dbReference>